<evidence type="ECO:0000256" key="2">
    <source>
        <dbReference type="SAM" id="Phobius"/>
    </source>
</evidence>
<dbReference type="InterPro" id="IPR050570">
    <property type="entry name" value="Cell_wall_metabolism_enzyme"/>
</dbReference>
<gene>
    <name evidence="4" type="ORF">GCM10009655_19080</name>
</gene>
<proteinExistence type="predicted"/>
<evidence type="ECO:0000259" key="3">
    <source>
        <dbReference type="Pfam" id="PF01551"/>
    </source>
</evidence>
<keyword evidence="2" id="KW-0472">Membrane</keyword>
<feature type="domain" description="M23ase beta-sheet core" evidence="3">
    <location>
        <begin position="317"/>
        <end position="411"/>
    </location>
</feature>
<feature type="coiled-coil region" evidence="1">
    <location>
        <begin position="184"/>
        <end position="250"/>
    </location>
</feature>
<keyword evidence="1" id="KW-0175">Coiled coil</keyword>
<dbReference type="Gene3D" id="2.70.70.10">
    <property type="entry name" value="Glucose Permease (Domain IIA)"/>
    <property type="match status" value="1"/>
</dbReference>
<dbReference type="SUPFAM" id="SSF51261">
    <property type="entry name" value="Duplicated hybrid motif"/>
    <property type="match status" value="1"/>
</dbReference>
<dbReference type="CDD" id="cd12797">
    <property type="entry name" value="M23_peptidase"/>
    <property type="match status" value="1"/>
</dbReference>
<evidence type="ECO:0000313" key="5">
    <source>
        <dbReference type="Proteomes" id="UP001500943"/>
    </source>
</evidence>
<feature type="coiled-coil region" evidence="1">
    <location>
        <begin position="71"/>
        <end position="140"/>
    </location>
</feature>
<organism evidence="4 5">
    <name type="scientific">Rhodoglobus aureus</name>
    <dbReference type="NCBI Taxonomy" id="191497"/>
    <lineage>
        <taxon>Bacteria</taxon>
        <taxon>Bacillati</taxon>
        <taxon>Actinomycetota</taxon>
        <taxon>Actinomycetes</taxon>
        <taxon>Micrococcales</taxon>
        <taxon>Microbacteriaceae</taxon>
        <taxon>Rhodoglobus</taxon>
    </lineage>
</organism>
<evidence type="ECO:0000256" key="1">
    <source>
        <dbReference type="SAM" id="Coils"/>
    </source>
</evidence>
<evidence type="ECO:0000313" key="4">
    <source>
        <dbReference type="EMBL" id="GAA1219772.1"/>
    </source>
</evidence>
<keyword evidence="2" id="KW-1133">Transmembrane helix</keyword>
<protein>
    <recommendedName>
        <fullName evidence="3">M23ase beta-sheet core domain-containing protein</fullName>
    </recommendedName>
</protein>
<dbReference type="InterPro" id="IPR011055">
    <property type="entry name" value="Dup_hybrid_motif"/>
</dbReference>
<feature type="transmembrane region" description="Helical" evidence="2">
    <location>
        <begin position="20"/>
        <end position="39"/>
    </location>
</feature>
<reference evidence="4 5" key="1">
    <citation type="journal article" date="2019" name="Int. J. Syst. Evol. Microbiol.">
        <title>The Global Catalogue of Microorganisms (GCM) 10K type strain sequencing project: providing services to taxonomists for standard genome sequencing and annotation.</title>
        <authorList>
            <consortium name="The Broad Institute Genomics Platform"/>
            <consortium name="The Broad Institute Genome Sequencing Center for Infectious Disease"/>
            <person name="Wu L."/>
            <person name="Ma J."/>
        </authorList>
    </citation>
    <scope>NUCLEOTIDE SEQUENCE [LARGE SCALE GENOMIC DNA]</scope>
    <source>
        <strain evidence="4 5">JCM 12762</strain>
    </source>
</reference>
<keyword evidence="5" id="KW-1185">Reference proteome</keyword>
<accession>A0ABN1VQC7</accession>
<name>A0ABN1VQC7_9MICO</name>
<dbReference type="Proteomes" id="UP001500943">
    <property type="component" value="Unassembled WGS sequence"/>
</dbReference>
<dbReference type="PANTHER" id="PTHR21666">
    <property type="entry name" value="PEPTIDASE-RELATED"/>
    <property type="match status" value="1"/>
</dbReference>
<dbReference type="Pfam" id="PF01551">
    <property type="entry name" value="Peptidase_M23"/>
    <property type="match status" value="1"/>
</dbReference>
<sequence>MNVTQASRGTAAKLTLRSLIFRVVGFTAVLSLVVGGTLFGGTGQAVAATDYPTWSDVTEARNDEAATKAVVARIKAALIQLETQAAAAQKNAEEKGNLWQEADTKYQAKSAQTETLQEQADVASAEADEAEKRIGELAARLVRDGGGDVTTNLLTNSQDADALLYNLGMSSKISQQTSALFDSAVQARNTAQSLSDAAEVARAELEVLKIAAEKAFAEAQEASQAAAAALAEQEERKIEFDAQLAALTAARKTTEADYLAGVRVREAARAAAAAAAAAAAQVPNIDAGEISLSGWARPAGGYISSTYGYSSNYGSSFHKGIDLAAGCNSNIYSASSGTVVYAGYGWNGGYGNYIIIEHANGLRTAYGHIAPGGIRVSYGQNVAVGTNIAKVGSTGNSTGCHLHFEVRPGGWNTTDPIPFMANQGIRLG</sequence>
<dbReference type="PANTHER" id="PTHR21666:SF270">
    <property type="entry name" value="MUREIN HYDROLASE ACTIVATOR ENVC"/>
    <property type="match status" value="1"/>
</dbReference>
<comment type="caution">
    <text evidence="4">The sequence shown here is derived from an EMBL/GenBank/DDBJ whole genome shotgun (WGS) entry which is preliminary data.</text>
</comment>
<dbReference type="EMBL" id="BAAAKW010000032">
    <property type="protein sequence ID" value="GAA1219772.1"/>
    <property type="molecule type" value="Genomic_DNA"/>
</dbReference>
<dbReference type="InterPro" id="IPR016047">
    <property type="entry name" value="M23ase_b-sheet_dom"/>
</dbReference>
<keyword evidence="2" id="KW-0812">Transmembrane</keyword>
<dbReference type="RefSeq" id="WP_343925326.1">
    <property type="nucleotide sequence ID" value="NZ_BAAAKW010000032.1"/>
</dbReference>